<gene>
    <name evidence="1" type="ORF">GCM10023175_35820</name>
</gene>
<keyword evidence="1" id="KW-0489">Methyltransferase</keyword>
<dbReference type="Pfam" id="PF13578">
    <property type="entry name" value="Methyltransf_24"/>
    <property type="match status" value="1"/>
</dbReference>
<dbReference type="SUPFAM" id="SSF53335">
    <property type="entry name" value="S-adenosyl-L-methionine-dependent methyltransferases"/>
    <property type="match status" value="1"/>
</dbReference>
<dbReference type="Proteomes" id="UP001501598">
    <property type="component" value="Unassembled WGS sequence"/>
</dbReference>
<dbReference type="PANTHER" id="PTHR43167:SF1">
    <property type="entry name" value="PUTATIVE (AFU_ORTHOLOGUE AFUA_6G01830)-RELATED"/>
    <property type="match status" value="1"/>
</dbReference>
<keyword evidence="2" id="KW-1185">Reference proteome</keyword>
<dbReference type="Gene3D" id="3.40.50.150">
    <property type="entry name" value="Vaccinia Virus protein VP39"/>
    <property type="match status" value="1"/>
</dbReference>
<name>A0ABP8RTQ5_9PSEU</name>
<accession>A0ABP8RTQ5</accession>
<evidence type="ECO:0000313" key="1">
    <source>
        <dbReference type="EMBL" id="GAA4548800.1"/>
    </source>
</evidence>
<dbReference type="InterPro" id="IPR029063">
    <property type="entry name" value="SAM-dependent_MTases_sf"/>
</dbReference>
<proteinExistence type="predicted"/>
<dbReference type="EMBL" id="BAABGT010000041">
    <property type="protein sequence ID" value="GAA4548800.1"/>
    <property type="molecule type" value="Genomic_DNA"/>
</dbReference>
<dbReference type="RefSeq" id="WP_345419412.1">
    <property type="nucleotide sequence ID" value="NZ_BAABGT010000041.1"/>
</dbReference>
<evidence type="ECO:0000313" key="2">
    <source>
        <dbReference type="Proteomes" id="UP001501598"/>
    </source>
</evidence>
<sequence>MINRILAGTAHVLRDPSVEQVLEELYARAQRVADEAREVEGAVGDFGFSVRPVQGELLYLLARAARAHTAVEFCSSEGATAVYLAAAVRDNGGGLVIGADPRPEKVAAARETLAAAGLADFVDLRCGDPVEVLADLPEPVDLVAVDGWPELAAPSLARRTLDVLAPHLRPGALVLNDGREPDYLDLVRDPSGRFRTTLLDVGVLSYVD</sequence>
<organism evidence="1 2">
    <name type="scientific">Pseudonocardia xishanensis</name>
    <dbReference type="NCBI Taxonomy" id="630995"/>
    <lineage>
        <taxon>Bacteria</taxon>
        <taxon>Bacillati</taxon>
        <taxon>Actinomycetota</taxon>
        <taxon>Actinomycetes</taxon>
        <taxon>Pseudonocardiales</taxon>
        <taxon>Pseudonocardiaceae</taxon>
        <taxon>Pseudonocardia</taxon>
    </lineage>
</organism>
<keyword evidence="1" id="KW-0808">Transferase</keyword>
<dbReference type="PANTHER" id="PTHR43167">
    <property type="entry name" value="PUTATIVE (AFU_ORTHOLOGUE AFUA_6G01830)-RELATED"/>
    <property type="match status" value="1"/>
</dbReference>
<reference evidence="2" key="1">
    <citation type="journal article" date="2019" name="Int. J. Syst. Evol. Microbiol.">
        <title>The Global Catalogue of Microorganisms (GCM) 10K type strain sequencing project: providing services to taxonomists for standard genome sequencing and annotation.</title>
        <authorList>
            <consortium name="The Broad Institute Genomics Platform"/>
            <consortium name="The Broad Institute Genome Sequencing Center for Infectious Disease"/>
            <person name="Wu L."/>
            <person name="Ma J."/>
        </authorList>
    </citation>
    <scope>NUCLEOTIDE SEQUENCE [LARGE SCALE GENOMIC DNA]</scope>
    <source>
        <strain evidence="2">JCM 17906</strain>
    </source>
</reference>
<comment type="caution">
    <text evidence="1">The sequence shown here is derived from an EMBL/GenBank/DDBJ whole genome shotgun (WGS) entry which is preliminary data.</text>
</comment>
<protein>
    <submittedName>
        <fullName evidence="1">Class I SAM-dependent methyltransferase</fullName>
    </submittedName>
</protein>
<dbReference type="CDD" id="cd02440">
    <property type="entry name" value="AdoMet_MTases"/>
    <property type="match status" value="1"/>
</dbReference>
<dbReference type="GO" id="GO:0008168">
    <property type="term" value="F:methyltransferase activity"/>
    <property type="evidence" value="ECO:0007669"/>
    <property type="project" value="UniProtKB-KW"/>
</dbReference>
<dbReference type="GO" id="GO:0032259">
    <property type="term" value="P:methylation"/>
    <property type="evidence" value="ECO:0007669"/>
    <property type="project" value="UniProtKB-KW"/>
</dbReference>